<protein>
    <submittedName>
        <fullName evidence="1">Uncharacterized protein</fullName>
    </submittedName>
</protein>
<gene>
    <name evidence="1" type="ORF">LITE_LOCUS33718</name>
</gene>
<comment type="caution">
    <text evidence="1">The sequence shown here is derived from an EMBL/GenBank/DDBJ whole genome shotgun (WGS) entry which is preliminary data.</text>
</comment>
<evidence type="ECO:0000313" key="2">
    <source>
        <dbReference type="Proteomes" id="UP001154282"/>
    </source>
</evidence>
<accession>A0AAV0NJJ6</accession>
<keyword evidence="2" id="KW-1185">Reference proteome</keyword>
<evidence type="ECO:0000313" key="1">
    <source>
        <dbReference type="EMBL" id="CAI0458830.1"/>
    </source>
</evidence>
<dbReference type="AlphaFoldDB" id="A0AAV0NJJ6"/>
<dbReference type="EMBL" id="CAMGYJ010000008">
    <property type="protein sequence ID" value="CAI0458830.1"/>
    <property type="molecule type" value="Genomic_DNA"/>
</dbReference>
<reference evidence="1" key="1">
    <citation type="submission" date="2022-08" db="EMBL/GenBank/DDBJ databases">
        <authorList>
            <person name="Gutierrez-Valencia J."/>
        </authorList>
    </citation>
    <scope>NUCLEOTIDE SEQUENCE</scope>
</reference>
<dbReference type="Proteomes" id="UP001154282">
    <property type="component" value="Unassembled WGS sequence"/>
</dbReference>
<name>A0AAV0NJJ6_9ROSI</name>
<sequence>MVHRYRDVESIIEDMISTTTREKNKLTGPDTVHTSSMPVRTCLWSFVQKVVCWVPADSLRSRLFGGETS</sequence>
<proteinExistence type="predicted"/>
<organism evidence="1 2">
    <name type="scientific">Linum tenue</name>
    <dbReference type="NCBI Taxonomy" id="586396"/>
    <lineage>
        <taxon>Eukaryota</taxon>
        <taxon>Viridiplantae</taxon>
        <taxon>Streptophyta</taxon>
        <taxon>Embryophyta</taxon>
        <taxon>Tracheophyta</taxon>
        <taxon>Spermatophyta</taxon>
        <taxon>Magnoliopsida</taxon>
        <taxon>eudicotyledons</taxon>
        <taxon>Gunneridae</taxon>
        <taxon>Pentapetalae</taxon>
        <taxon>rosids</taxon>
        <taxon>fabids</taxon>
        <taxon>Malpighiales</taxon>
        <taxon>Linaceae</taxon>
        <taxon>Linum</taxon>
    </lineage>
</organism>